<name>A0A0K1RCC0_9CORY</name>
<proteinExistence type="predicted"/>
<evidence type="ECO:0000313" key="2">
    <source>
        <dbReference type="EMBL" id="AKV59038.1"/>
    </source>
</evidence>
<organism evidence="2 3">
    <name type="scientific">Corynebacterium riegelii</name>
    <dbReference type="NCBI Taxonomy" id="156976"/>
    <lineage>
        <taxon>Bacteria</taxon>
        <taxon>Bacillati</taxon>
        <taxon>Actinomycetota</taxon>
        <taxon>Actinomycetes</taxon>
        <taxon>Mycobacteriales</taxon>
        <taxon>Corynebacteriaceae</taxon>
        <taxon>Corynebacterium</taxon>
    </lineage>
</organism>
<feature type="compositionally biased region" description="Gly residues" evidence="1">
    <location>
        <begin position="50"/>
        <end position="61"/>
    </location>
</feature>
<protein>
    <submittedName>
        <fullName evidence="2">Uncharacterized protein</fullName>
    </submittedName>
</protein>
<reference evidence="2 3" key="1">
    <citation type="submission" date="2015-08" db="EMBL/GenBank/DDBJ databases">
        <authorList>
            <person name="Babu N.S."/>
            <person name="Beckwith C.J."/>
            <person name="Beseler K.G."/>
            <person name="Brison A."/>
            <person name="Carone J.V."/>
            <person name="Caskin T.P."/>
            <person name="Diamond M."/>
            <person name="Durham M.E."/>
            <person name="Foxe J.M."/>
            <person name="Go M."/>
            <person name="Henderson B.A."/>
            <person name="Jones I.B."/>
            <person name="McGettigan J.A."/>
            <person name="Micheletti S.J."/>
            <person name="Nasrallah M.E."/>
            <person name="Ortiz D."/>
            <person name="Piller C.R."/>
            <person name="Privatt S.R."/>
            <person name="Schneider S.L."/>
            <person name="Sharp S."/>
            <person name="Smith T.C."/>
            <person name="Stanton J.D."/>
            <person name="Ullery H.E."/>
            <person name="Wilson R.J."/>
            <person name="Serrano M.G."/>
            <person name="Buck G."/>
            <person name="Lee V."/>
            <person name="Wang Y."/>
            <person name="Carvalho R."/>
            <person name="Voegtly L."/>
            <person name="Shi R."/>
            <person name="Duckworth R."/>
            <person name="Johnson A."/>
            <person name="Loviza R."/>
            <person name="Walstead R."/>
            <person name="Shah Z."/>
            <person name="Kiflezghi M."/>
            <person name="Wade K."/>
            <person name="Ball S.L."/>
            <person name="Bradley K.W."/>
            <person name="Asai D.J."/>
            <person name="Bowman C.A."/>
            <person name="Russell D.A."/>
            <person name="Pope W.H."/>
            <person name="Jacobs-Sera D."/>
            <person name="Hendrix R.W."/>
            <person name="Hatfull G.F."/>
        </authorList>
    </citation>
    <scope>NUCLEOTIDE SEQUENCE [LARGE SCALE GENOMIC DNA]</scope>
    <source>
        <strain evidence="2 3">PUDD_83A45</strain>
    </source>
</reference>
<keyword evidence="3" id="KW-1185">Reference proteome</keyword>
<accession>A0A0K1RCC0</accession>
<dbReference type="AlphaFoldDB" id="A0A0K1RCC0"/>
<dbReference type="EMBL" id="CP012342">
    <property type="protein sequence ID" value="AKV59038.1"/>
    <property type="molecule type" value="Genomic_DNA"/>
</dbReference>
<dbReference type="KEGG" id="crie:AK829_07580"/>
<sequence>MALACVLRGVHTKRCEWNVYSIARGAPGGGRGSRTPKPGGTNRAVARPDGGVGWGGGAPGC</sequence>
<evidence type="ECO:0000313" key="3">
    <source>
        <dbReference type="Proteomes" id="UP000060016"/>
    </source>
</evidence>
<dbReference type="STRING" id="156976.AK829_07580"/>
<feature type="region of interest" description="Disordered" evidence="1">
    <location>
        <begin position="25"/>
        <end position="61"/>
    </location>
</feature>
<dbReference type="Proteomes" id="UP000060016">
    <property type="component" value="Chromosome"/>
</dbReference>
<gene>
    <name evidence="2" type="ORF">AK829_07580</name>
</gene>
<evidence type="ECO:0000256" key="1">
    <source>
        <dbReference type="SAM" id="MobiDB-lite"/>
    </source>
</evidence>